<dbReference type="STRING" id="121845.A0A3Q0J884"/>
<dbReference type="FunFam" id="3.30.505.10:FF:000058">
    <property type="entry name" value="SH2 domain-containing adapter protein D"/>
    <property type="match status" value="1"/>
</dbReference>
<dbReference type="RefSeq" id="XP_026683173.1">
    <property type="nucleotide sequence ID" value="XM_026827372.1"/>
</dbReference>
<feature type="domain" description="SH2" evidence="7">
    <location>
        <begin position="547"/>
        <end position="643"/>
    </location>
</feature>
<dbReference type="GeneID" id="103514388"/>
<dbReference type="InterPro" id="IPR000980">
    <property type="entry name" value="SH2"/>
</dbReference>
<dbReference type="KEGG" id="dci:103514388"/>
<keyword evidence="2 5" id="KW-0727">SH2 domain</keyword>
<dbReference type="Gene3D" id="3.30.505.10">
    <property type="entry name" value="SH2 domain"/>
    <property type="match status" value="1"/>
</dbReference>
<evidence type="ECO:0000256" key="3">
    <source>
        <dbReference type="ARBA" id="ARBA00057390"/>
    </source>
</evidence>
<dbReference type="SUPFAM" id="SSF55550">
    <property type="entry name" value="SH2 domain"/>
    <property type="match status" value="1"/>
</dbReference>
<evidence type="ECO:0000313" key="9">
    <source>
        <dbReference type="RefSeq" id="XP_026683173.1"/>
    </source>
</evidence>
<dbReference type="InterPro" id="IPR036860">
    <property type="entry name" value="SH2_dom_sf"/>
</dbReference>
<evidence type="ECO:0000256" key="1">
    <source>
        <dbReference type="ARBA" id="ARBA00022553"/>
    </source>
</evidence>
<keyword evidence="8" id="KW-1185">Reference proteome</keyword>
<feature type="compositionally biased region" description="Polar residues" evidence="6">
    <location>
        <begin position="480"/>
        <end position="502"/>
    </location>
</feature>
<dbReference type="CDD" id="cd09945">
    <property type="entry name" value="SH2_SHB_SHD_SHE_SHF_like"/>
    <property type="match status" value="1"/>
</dbReference>
<comment type="function">
    <text evidence="3">May function as an adapter protein.</text>
</comment>
<protein>
    <recommendedName>
        <fullName evidence="4">SH2 domain-containing adapter protein D</fullName>
    </recommendedName>
</protein>
<organism evidence="8 9">
    <name type="scientific">Diaphorina citri</name>
    <name type="common">Asian citrus psyllid</name>
    <dbReference type="NCBI Taxonomy" id="121845"/>
    <lineage>
        <taxon>Eukaryota</taxon>
        <taxon>Metazoa</taxon>
        <taxon>Ecdysozoa</taxon>
        <taxon>Arthropoda</taxon>
        <taxon>Hexapoda</taxon>
        <taxon>Insecta</taxon>
        <taxon>Pterygota</taxon>
        <taxon>Neoptera</taxon>
        <taxon>Paraneoptera</taxon>
        <taxon>Hemiptera</taxon>
        <taxon>Sternorrhyncha</taxon>
        <taxon>Psylloidea</taxon>
        <taxon>Psyllidae</taxon>
        <taxon>Diaphorininae</taxon>
        <taxon>Diaphorina</taxon>
    </lineage>
</organism>
<reference evidence="9" key="1">
    <citation type="submission" date="2025-08" db="UniProtKB">
        <authorList>
            <consortium name="RefSeq"/>
        </authorList>
    </citation>
    <scope>IDENTIFICATION</scope>
</reference>
<dbReference type="GO" id="GO:0001784">
    <property type="term" value="F:phosphotyrosine residue binding"/>
    <property type="evidence" value="ECO:0007669"/>
    <property type="project" value="TreeGrafter"/>
</dbReference>
<accession>A0A3Q0J884</accession>
<evidence type="ECO:0000256" key="5">
    <source>
        <dbReference type="PROSITE-ProRule" id="PRU00191"/>
    </source>
</evidence>
<feature type="compositionally biased region" description="Low complexity" evidence="6">
    <location>
        <begin position="166"/>
        <end position="199"/>
    </location>
</feature>
<name>A0A3Q0J884_DIACI</name>
<evidence type="ECO:0000256" key="6">
    <source>
        <dbReference type="SAM" id="MobiDB-lite"/>
    </source>
</evidence>
<dbReference type="Proteomes" id="UP000079169">
    <property type="component" value="Unplaced"/>
</dbReference>
<gene>
    <name evidence="9" type="primary">LOC103514388</name>
</gene>
<dbReference type="SMART" id="SM00252">
    <property type="entry name" value="SH2"/>
    <property type="match status" value="1"/>
</dbReference>
<dbReference type="CTD" id="32202"/>
<evidence type="ECO:0000256" key="2">
    <source>
        <dbReference type="ARBA" id="ARBA00022999"/>
    </source>
</evidence>
<feature type="region of interest" description="Disordered" evidence="6">
    <location>
        <begin position="365"/>
        <end position="388"/>
    </location>
</feature>
<dbReference type="PaxDb" id="121845-A0A3Q0J884"/>
<dbReference type="PRINTS" id="PR00401">
    <property type="entry name" value="SH2DOMAIN"/>
</dbReference>
<keyword evidence="1" id="KW-0597">Phosphoprotein</keyword>
<evidence type="ECO:0000256" key="4">
    <source>
        <dbReference type="ARBA" id="ARBA00074794"/>
    </source>
</evidence>
<feature type="compositionally biased region" description="Polar residues" evidence="6">
    <location>
        <begin position="365"/>
        <end position="387"/>
    </location>
</feature>
<dbReference type="PANTHER" id="PTHR15127:SF32">
    <property type="entry name" value="HEAVYWEIGHT, ISOFORM A"/>
    <property type="match status" value="1"/>
</dbReference>
<proteinExistence type="predicted"/>
<dbReference type="PANTHER" id="PTHR15127">
    <property type="entry name" value="HEAVYWEIGHT, ISOFORM A"/>
    <property type="match status" value="1"/>
</dbReference>
<dbReference type="AlphaFoldDB" id="A0A3Q0J884"/>
<dbReference type="Pfam" id="PF00017">
    <property type="entry name" value="SH2"/>
    <property type="match status" value="1"/>
</dbReference>
<feature type="region of interest" description="Disordered" evidence="6">
    <location>
        <begin position="165"/>
        <end position="207"/>
    </location>
</feature>
<feature type="region of interest" description="Disordered" evidence="6">
    <location>
        <begin position="478"/>
        <end position="502"/>
    </location>
</feature>
<sequence>MSRGRHIYETAFDSKVSKSDDDLDIDEVTHRSLLNLKRPNSACGFVSSKLSFRTKLVKSKSANLQKFTSLKPKYLASVESLTESLNEVSIKHSPSPDKTFTNITNLPNLSCSKNLTPPSTEPLPPKFSNMNIAMTPKSLKYKLDKPKKPKNSFLHATISKIRAKYSSSDSMTSSSNSLESINSSSSNNSRSNSISSHSSDGASTFNIPIHPVRHTKLNILSPISDKSFMEQSSEHDGHKTTTAVIIEDKKPSPDTSNNKCKKRVLQNKNLPNQIENHQGSDSGISVESKNDLINSIDIQDLPFDMPKLRKKRQAPQLAFTLQANLPPSNVNIHVEDTTTHATNTQTHHSSHNQAIVQDSTFCNTSNTIKEPDIQPSSNSQTNPKDTTSLSSLELSILPFDMPKLRRKLQQESCLKMNLPPPVESAVKCASSDVPCNDRIGCPEDVAEDKAGSCYLEESSCVDKIEEKLPFDMPKLRRRMQQLSSQDGECPSTSQSSGPTRPLSLNMNAIGTVSSLRKQANCLSLNLVPAYVSGEPVDVDLPLERQGWYHGSVTRHEAENILRNSNEGSYLVRNSESNRPDYSLSLKSARGFMHMKIQRDPDTGKFILGQFSAPFDSVPEMIQHFAENRLPILGAEHMCLLHPMIEQLL</sequence>
<evidence type="ECO:0000313" key="8">
    <source>
        <dbReference type="Proteomes" id="UP000079169"/>
    </source>
</evidence>
<dbReference type="PROSITE" id="PS50001">
    <property type="entry name" value="SH2"/>
    <property type="match status" value="1"/>
</dbReference>
<evidence type="ECO:0000259" key="7">
    <source>
        <dbReference type="PROSITE" id="PS50001"/>
    </source>
</evidence>
<dbReference type="InterPro" id="IPR051846">
    <property type="entry name" value="SH2_domain_adapters"/>
</dbReference>